<name>A0A1C3ETM0_9PLAN</name>
<accession>A0A1C3ETM0</accession>
<dbReference type="Proteomes" id="UP000094828">
    <property type="component" value="Unassembled WGS sequence"/>
</dbReference>
<sequence length="70" mass="7952">MPPHTCCLLDGMNSLQVIEEEHIWLPGSLVEAEKMQEISSQCFNEQQIAQQCQVVRVRLPQQLRMASASI</sequence>
<reference evidence="1 2" key="1">
    <citation type="submission" date="2016-05" db="EMBL/GenBank/DDBJ databases">
        <title>Genomic and physiological characterization of Planctopirus sp. isolated from fresh water lake.</title>
        <authorList>
            <person name="Subhash Y."/>
            <person name="Ramana C."/>
        </authorList>
    </citation>
    <scope>NUCLEOTIDE SEQUENCE [LARGE SCALE GENOMIC DNA]</scope>
    <source>
        <strain evidence="1 2">JC280</strain>
    </source>
</reference>
<evidence type="ECO:0000313" key="1">
    <source>
        <dbReference type="EMBL" id="ODA36610.1"/>
    </source>
</evidence>
<protein>
    <submittedName>
        <fullName evidence="1">Uncharacterized protein</fullName>
    </submittedName>
</protein>
<dbReference type="AlphaFoldDB" id="A0A1C3ETM0"/>
<evidence type="ECO:0000313" key="2">
    <source>
        <dbReference type="Proteomes" id="UP000094828"/>
    </source>
</evidence>
<organism evidence="1 2">
    <name type="scientific">Planctopirus hydrillae</name>
    <dbReference type="NCBI Taxonomy" id="1841610"/>
    <lineage>
        <taxon>Bacteria</taxon>
        <taxon>Pseudomonadati</taxon>
        <taxon>Planctomycetota</taxon>
        <taxon>Planctomycetia</taxon>
        <taxon>Planctomycetales</taxon>
        <taxon>Planctomycetaceae</taxon>
        <taxon>Planctopirus</taxon>
    </lineage>
</organism>
<dbReference type="EMBL" id="LYDR01000010">
    <property type="protein sequence ID" value="ODA36610.1"/>
    <property type="molecule type" value="Genomic_DNA"/>
</dbReference>
<keyword evidence="2" id="KW-1185">Reference proteome</keyword>
<proteinExistence type="predicted"/>
<gene>
    <name evidence="1" type="ORF">A6X21_15865</name>
</gene>
<comment type="caution">
    <text evidence="1">The sequence shown here is derived from an EMBL/GenBank/DDBJ whole genome shotgun (WGS) entry which is preliminary data.</text>
</comment>